<dbReference type="EMBL" id="CM029051">
    <property type="protein sequence ID" value="KAG2563953.1"/>
    <property type="molecule type" value="Genomic_DNA"/>
</dbReference>
<evidence type="ECO:0000313" key="1">
    <source>
        <dbReference type="EMBL" id="KAG2563953.1"/>
    </source>
</evidence>
<dbReference type="Proteomes" id="UP000823388">
    <property type="component" value="Chromosome 8K"/>
</dbReference>
<evidence type="ECO:0008006" key="3">
    <source>
        <dbReference type="Google" id="ProtNLM"/>
    </source>
</evidence>
<keyword evidence="2" id="KW-1185">Reference proteome</keyword>
<gene>
    <name evidence="1" type="ORF">PVAP13_8KG376700</name>
</gene>
<proteinExistence type="predicted"/>
<accession>A0A8T0PPR9</accession>
<dbReference type="SUPFAM" id="SSF54001">
    <property type="entry name" value="Cysteine proteinases"/>
    <property type="match status" value="1"/>
</dbReference>
<dbReference type="InterPro" id="IPR038765">
    <property type="entry name" value="Papain-like_cys_pep_sf"/>
</dbReference>
<dbReference type="Gene3D" id="3.90.70.10">
    <property type="entry name" value="Cysteine proteinases"/>
    <property type="match status" value="1"/>
</dbReference>
<dbReference type="AlphaFoldDB" id="A0A8T0PPR9"/>
<comment type="caution">
    <text evidence="1">The sequence shown here is derived from an EMBL/GenBank/DDBJ whole genome shotgun (WGS) entry which is preliminary data.</text>
</comment>
<sequence length="241" mass="27628">MVNHYERSHERFTWRGVLHTHVDPKKRKGFKILSRPRDRVKDKTINVPGSCVFYSLATALEAAYRACGVDIDKLSWEDLYDMVDQDNQFRVRASLRVLKYRGIRREADYKKGNINGKRFKIAQFCDISNGLDCHNIKGAINNYLSKTVMVATFPISHNYYDLEDGVENIYEYDEDDPVFGGDAGSEQIFTHMAVITGFGFEEKVPYFEFLDCNGKTFGKNGFGRILPSSIIALYAFDVVVD</sequence>
<reference evidence="1 2" key="1">
    <citation type="submission" date="2020-05" db="EMBL/GenBank/DDBJ databases">
        <title>WGS assembly of Panicum virgatum.</title>
        <authorList>
            <person name="Lovell J.T."/>
            <person name="Jenkins J."/>
            <person name="Shu S."/>
            <person name="Juenger T.E."/>
            <person name="Schmutz J."/>
        </authorList>
    </citation>
    <scope>NUCLEOTIDE SEQUENCE [LARGE SCALE GENOMIC DNA]</scope>
    <source>
        <strain evidence="2">cv. AP13</strain>
    </source>
</reference>
<evidence type="ECO:0000313" key="2">
    <source>
        <dbReference type="Proteomes" id="UP000823388"/>
    </source>
</evidence>
<protein>
    <recommendedName>
        <fullName evidence="3">Peptidase C1A papain C-terminal domain-containing protein</fullName>
    </recommendedName>
</protein>
<organism evidence="1 2">
    <name type="scientific">Panicum virgatum</name>
    <name type="common">Blackwell switchgrass</name>
    <dbReference type="NCBI Taxonomy" id="38727"/>
    <lineage>
        <taxon>Eukaryota</taxon>
        <taxon>Viridiplantae</taxon>
        <taxon>Streptophyta</taxon>
        <taxon>Embryophyta</taxon>
        <taxon>Tracheophyta</taxon>
        <taxon>Spermatophyta</taxon>
        <taxon>Magnoliopsida</taxon>
        <taxon>Liliopsida</taxon>
        <taxon>Poales</taxon>
        <taxon>Poaceae</taxon>
        <taxon>PACMAD clade</taxon>
        <taxon>Panicoideae</taxon>
        <taxon>Panicodae</taxon>
        <taxon>Paniceae</taxon>
        <taxon>Panicinae</taxon>
        <taxon>Panicum</taxon>
        <taxon>Panicum sect. Hiantes</taxon>
    </lineage>
</organism>
<name>A0A8T0PPR9_PANVG</name>